<keyword evidence="6" id="KW-0808">Transferase</keyword>
<dbReference type="Proteomes" id="UP001153620">
    <property type="component" value="Chromosome 3"/>
</dbReference>
<evidence type="ECO:0000256" key="6">
    <source>
        <dbReference type="ARBA" id="ARBA00022679"/>
    </source>
</evidence>
<evidence type="ECO:0000313" key="9">
    <source>
        <dbReference type="EMBL" id="CAG9807813.1"/>
    </source>
</evidence>
<evidence type="ECO:0000256" key="4">
    <source>
        <dbReference type="ARBA" id="ARBA00017468"/>
    </source>
</evidence>
<organism evidence="9 10">
    <name type="scientific">Chironomus riparius</name>
    <dbReference type="NCBI Taxonomy" id="315576"/>
    <lineage>
        <taxon>Eukaryota</taxon>
        <taxon>Metazoa</taxon>
        <taxon>Ecdysozoa</taxon>
        <taxon>Arthropoda</taxon>
        <taxon>Hexapoda</taxon>
        <taxon>Insecta</taxon>
        <taxon>Pterygota</taxon>
        <taxon>Neoptera</taxon>
        <taxon>Endopterygota</taxon>
        <taxon>Diptera</taxon>
        <taxon>Nematocera</taxon>
        <taxon>Chironomoidea</taxon>
        <taxon>Chironomidae</taxon>
        <taxon>Chironominae</taxon>
        <taxon>Chironomus</taxon>
    </lineage>
</organism>
<name>A0A9N9S1U9_9DIPT</name>
<gene>
    <name evidence="9" type="ORF">CHIRRI_LOCUS10659</name>
</gene>
<keyword evidence="5" id="KW-0328">Glycosyltransferase</keyword>
<dbReference type="EC" id="2.4.1.141" evidence="3"/>
<dbReference type="GO" id="GO:0005783">
    <property type="term" value="C:endoplasmic reticulum"/>
    <property type="evidence" value="ECO:0007669"/>
    <property type="project" value="UniProtKB-SubCell"/>
</dbReference>
<evidence type="ECO:0000259" key="8">
    <source>
        <dbReference type="Pfam" id="PF04101"/>
    </source>
</evidence>
<reference evidence="9" key="2">
    <citation type="submission" date="2022-10" db="EMBL/GenBank/DDBJ databases">
        <authorList>
            <consortium name="ENA_rothamsted_submissions"/>
            <consortium name="culmorum"/>
            <person name="King R."/>
        </authorList>
    </citation>
    <scope>NUCLEOTIDE SEQUENCE</scope>
</reference>
<dbReference type="InterPro" id="IPR039042">
    <property type="entry name" value="Alg13-like"/>
</dbReference>
<accession>A0A9N9S1U9</accession>
<reference evidence="9" key="1">
    <citation type="submission" date="2022-01" db="EMBL/GenBank/DDBJ databases">
        <authorList>
            <person name="King R."/>
        </authorList>
    </citation>
    <scope>NUCLEOTIDE SEQUENCE</scope>
</reference>
<evidence type="ECO:0000256" key="7">
    <source>
        <dbReference type="ARBA" id="ARBA00022824"/>
    </source>
</evidence>
<protein>
    <recommendedName>
        <fullName evidence="4">UDP-N-acetylglucosamine transferase subunit ALG13</fullName>
        <ecNumber evidence="3">2.4.1.141</ecNumber>
    </recommendedName>
</protein>
<comment type="subcellular location">
    <subcellularLocation>
        <location evidence="1">Endoplasmic reticulum</location>
    </subcellularLocation>
</comment>
<sequence length="166" mass="19199">MEFKRIFVTVGTTEFDHLIEKLSEKEVYETFKCRLKCKELIIQRGKGKEIDFSHFEDINVQQFDLKTTIENDIIEADLVISHAGAGTCIDVLGKKKPLLVVVNDTLMNNHQVELAEQLNKDGYLVYCFLSNLVETLEKFDVTSLKEYETGNLNKFIEYLDDFMGFI</sequence>
<dbReference type="PANTHER" id="PTHR12867:SF6">
    <property type="entry name" value="N-ACETYLGLUCOSAMINYLDIPHOSPHODOLICHOL N-ACETYLGLUCOSAMINYLTRANSFERASE"/>
    <property type="match status" value="1"/>
</dbReference>
<dbReference type="InterPro" id="IPR007235">
    <property type="entry name" value="Glyco_trans_28_C"/>
</dbReference>
<dbReference type="PANTHER" id="PTHR12867">
    <property type="entry name" value="GLYCOSYL TRANSFERASE-RELATED"/>
    <property type="match status" value="1"/>
</dbReference>
<keyword evidence="7" id="KW-0256">Endoplasmic reticulum</keyword>
<keyword evidence="10" id="KW-1185">Reference proteome</keyword>
<dbReference type="AlphaFoldDB" id="A0A9N9S1U9"/>
<dbReference type="OrthoDB" id="20273at2759"/>
<proteinExistence type="inferred from homology"/>
<dbReference type="Gene3D" id="3.40.50.2000">
    <property type="entry name" value="Glycogen Phosphorylase B"/>
    <property type="match status" value="1"/>
</dbReference>
<dbReference type="EMBL" id="OU895879">
    <property type="protein sequence ID" value="CAG9807813.1"/>
    <property type="molecule type" value="Genomic_DNA"/>
</dbReference>
<evidence type="ECO:0000256" key="2">
    <source>
        <dbReference type="ARBA" id="ARBA00006962"/>
    </source>
</evidence>
<evidence type="ECO:0000256" key="1">
    <source>
        <dbReference type="ARBA" id="ARBA00004240"/>
    </source>
</evidence>
<evidence type="ECO:0000313" key="10">
    <source>
        <dbReference type="Proteomes" id="UP001153620"/>
    </source>
</evidence>
<feature type="domain" description="Glycosyl transferase family 28 C-terminal" evidence="8">
    <location>
        <begin position="6"/>
        <end position="149"/>
    </location>
</feature>
<evidence type="ECO:0000256" key="5">
    <source>
        <dbReference type="ARBA" id="ARBA00022676"/>
    </source>
</evidence>
<dbReference type="Pfam" id="PF04101">
    <property type="entry name" value="Glyco_tran_28_C"/>
    <property type="match status" value="1"/>
</dbReference>
<dbReference type="GO" id="GO:0006488">
    <property type="term" value="P:dolichol-linked oligosaccharide biosynthetic process"/>
    <property type="evidence" value="ECO:0007669"/>
    <property type="project" value="InterPro"/>
</dbReference>
<dbReference type="SUPFAM" id="SSF53756">
    <property type="entry name" value="UDP-Glycosyltransferase/glycogen phosphorylase"/>
    <property type="match status" value="1"/>
</dbReference>
<dbReference type="GO" id="GO:0004577">
    <property type="term" value="F:N-acetylglucosaminyldiphosphodolichol N-acetylglucosaminyltransferase activity"/>
    <property type="evidence" value="ECO:0007669"/>
    <property type="project" value="UniProtKB-EC"/>
</dbReference>
<evidence type="ECO:0000256" key="3">
    <source>
        <dbReference type="ARBA" id="ARBA00012614"/>
    </source>
</evidence>
<comment type="similarity">
    <text evidence="2">Belongs to the glycosyltransferase 28 family.</text>
</comment>